<evidence type="ECO:0000256" key="5">
    <source>
        <dbReference type="ARBA" id="ARBA00023125"/>
    </source>
</evidence>
<dbReference type="GO" id="GO:0006417">
    <property type="term" value="P:regulation of translation"/>
    <property type="evidence" value="ECO:0007669"/>
    <property type="project" value="UniProtKB-UniRule"/>
</dbReference>
<evidence type="ECO:0000256" key="4">
    <source>
        <dbReference type="ARBA" id="ARBA00023015"/>
    </source>
</evidence>
<sequence>MVVTKAKISENLFEKLKLTKCDSKEFVEFFFEEVRKSLEKGEDVKLSGFGNFQLKKKKERPGRNPRTGENILITERRVVTFKACQKLKNRVENCFLKIKYY</sequence>
<dbReference type="HAMAP" id="MF_00380">
    <property type="entry name" value="IHF_alpha"/>
    <property type="match status" value="1"/>
</dbReference>
<dbReference type="GO" id="GO:0006310">
    <property type="term" value="P:DNA recombination"/>
    <property type="evidence" value="ECO:0007669"/>
    <property type="project" value="UniProtKB-UniRule"/>
</dbReference>
<dbReference type="InterPro" id="IPR010992">
    <property type="entry name" value="IHF-like_DNA-bd_dom_sf"/>
</dbReference>
<dbReference type="SMART" id="SM00411">
    <property type="entry name" value="BHL"/>
    <property type="match status" value="1"/>
</dbReference>
<evidence type="ECO:0000256" key="1">
    <source>
        <dbReference type="ARBA" id="ARBA00010529"/>
    </source>
</evidence>
<dbReference type="GO" id="GO:0005829">
    <property type="term" value="C:cytosol"/>
    <property type="evidence" value="ECO:0007669"/>
    <property type="project" value="TreeGrafter"/>
</dbReference>
<keyword evidence="6 8" id="KW-0804">Transcription</keyword>
<keyword evidence="4 8" id="KW-0805">Transcription regulation</keyword>
<keyword evidence="3 8" id="KW-0810">Translation regulation</keyword>
<evidence type="ECO:0000256" key="10">
    <source>
        <dbReference type="RuleBase" id="RU004485"/>
    </source>
</evidence>
<dbReference type="NCBIfam" id="NF001401">
    <property type="entry name" value="PRK00285.1"/>
    <property type="match status" value="1"/>
</dbReference>
<comment type="subunit">
    <text evidence="8 10">Heterodimer of an alpha and a beta chain.</text>
</comment>
<dbReference type="GO" id="GO:0006355">
    <property type="term" value="P:regulation of DNA-templated transcription"/>
    <property type="evidence" value="ECO:0007669"/>
    <property type="project" value="UniProtKB-UniRule"/>
</dbReference>
<name>A0A4D6YGF0_BUCRP</name>
<dbReference type="PROSITE" id="PS00045">
    <property type="entry name" value="HISTONE_LIKE"/>
    <property type="match status" value="1"/>
</dbReference>
<dbReference type="GO" id="GO:0030527">
    <property type="term" value="F:structural constituent of chromatin"/>
    <property type="evidence" value="ECO:0007669"/>
    <property type="project" value="InterPro"/>
</dbReference>
<evidence type="ECO:0000256" key="6">
    <source>
        <dbReference type="ARBA" id="ARBA00023163"/>
    </source>
</evidence>
<dbReference type="SUPFAM" id="SSF47729">
    <property type="entry name" value="IHF-like DNA-binding proteins"/>
    <property type="match status" value="1"/>
</dbReference>
<reference evidence="11 12" key="1">
    <citation type="submission" date="2018-12" db="EMBL/GenBank/DDBJ databases">
        <authorList>
            <person name="Chong R.A."/>
        </authorList>
    </citation>
    <scope>NUCLEOTIDE SEQUENCE [LARGE SCALE GENOMIC DNA]</scope>
    <source>
        <strain evidence="11 12">Rpa</strain>
    </source>
</reference>
<keyword evidence="7 8" id="KW-0233">DNA recombination</keyword>
<dbReference type="NCBIfam" id="TIGR00987">
    <property type="entry name" value="himA"/>
    <property type="match status" value="1"/>
</dbReference>
<evidence type="ECO:0000256" key="3">
    <source>
        <dbReference type="ARBA" id="ARBA00022845"/>
    </source>
</evidence>
<dbReference type="GO" id="GO:0003677">
    <property type="term" value="F:DNA binding"/>
    <property type="evidence" value="ECO:0007669"/>
    <property type="project" value="UniProtKB-UniRule"/>
</dbReference>
<dbReference type="Proteomes" id="UP000298688">
    <property type="component" value="Chromosome"/>
</dbReference>
<dbReference type="PRINTS" id="PR01727">
    <property type="entry name" value="DNABINDINGHU"/>
</dbReference>
<dbReference type="AlphaFoldDB" id="A0A4D6YGF0"/>
<dbReference type="RefSeq" id="WP_158336930.1">
    <property type="nucleotide sequence ID" value="NZ_CP034858.1"/>
</dbReference>
<dbReference type="InterPro" id="IPR005684">
    <property type="entry name" value="IHF_alpha"/>
</dbReference>
<dbReference type="CDD" id="cd13835">
    <property type="entry name" value="IHF_A"/>
    <property type="match status" value="1"/>
</dbReference>
<accession>A0A4D6YGF0</accession>
<evidence type="ECO:0000313" key="12">
    <source>
        <dbReference type="Proteomes" id="UP000298688"/>
    </source>
</evidence>
<organism evidence="11 12">
    <name type="scientific">Buchnera aphidicola subsp. Rhopalosiphum padi</name>
    <dbReference type="NCBI Taxonomy" id="98793"/>
    <lineage>
        <taxon>Bacteria</taxon>
        <taxon>Pseudomonadati</taxon>
        <taxon>Pseudomonadota</taxon>
        <taxon>Gammaproteobacteria</taxon>
        <taxon>Enterobacterales</taxon>
        <taxon>Erwiniaceae</taxon>
        <taxon>Buchnera</taxon>
    </lineage>
</organism>
<evidence type="ECO:0000256" key="9">
    <source>
        <dbReference type="RuleBase" id="RU003939"/>
    </source>
</evidence>
<dbReference type="InterPro" id="IPR000119">
    <property type="entry name" value="Hist_DNA-bd"/>
</dbReference>
<reference evidence="11 12" key="2">
    <citation type="submission" date="2019-05" db="EMBL/GenBank/DDBJ databases">
        <title>Genome evolution of the obligate endosymbiont Buchnera aphidicola.</title>
        <authorList>
            <person name="Moran N.A."/>
        </authorList>
    </citation>
    <scope>NUCLEOTIDE SEQUENCE [LARGE SCALE GENOMIC DNA]</scope>
    <source>
        <strain evidence="11 12">Rpa</strain>
    </source>
</reference>
<evidence type="ECO:0000256" key="7">
    <source>
        <dbReference type="ARBA" id="ARBA00023172"/>
    </source>
</evidence>
<comment type="function">
    <text evidence="8 10">This protein is one of the two subunits of integration host factor, a specific DNA-binding protein that functions in genetic recombination as well as in transcriptional and translational control.</text>
</comment>
<proteinExistence type="inferred from homology"/>
<comment type="similarity">
    <text evidence="1 8 9">Belongs to the bacterial histone-like protein family.</text>
</comment>
<dbReference type="InterPro" id="IPR020816">
    <property type="entry name" value="Histone-like_DNA-bd_CS"/>
</dbReference>
<gene>
    <name evidence="8" type="primary">ihfA</name>
    <name evidence="8" type="synonym">himA</name>
    <name evidence="11" type="ORF">D9V76_00680</name>
</gene>
<dbReference type="GO" id="GO:0009893">
    <property type="term" value="P:positive regulation of metabolic process"/>
    <property type="evidence" value="ECO:0007669"/>
    <property type="project" value="UniProtKB-ARBA"/>
</dbReference>
<dbReference type="PANTHER" id="PTHR33175">
    <property type="entry name" value="DNA-BINDING PROTEIN HU"/>
    <property type="match status" value="1"/>
</dbReference>
<evidence type="ECO:0000313" key="11">
    <source>
        <dbReference type="EMBL" id="QCI24788.1"/>
    </source>
</evidence>
<dbReference type="OrthoDB" id="9797747at2"/>
<dbReference type="Gene3D" id="4.10.520.10">
    <property type="entry name" value="IHF-like DNA-binding proteins"/>
    <property type="match status" value="1"/>
</dbReference>
<evidence type="ECO:0000256" key="8">
    <source>
        <dbReference type="HAMAP-Rule" id="MF_00380"/>
    </source>
</evidence>
<protein>
    <recommendedName>
        <fullName evidence="2 8">Integration host factor subunit alpha</fullName>
        <shortName evidence="8">IHF-alpha</shortName>
    </recommendedName>
</protein>
<keyword evidence="5 8" id="KW-0238">DNA-binding</keyword>
<dbReference type="PANTHER" id="PTHR33175:SF2">
    <property type="entry name" value="INTEGRATION HOST FACTOR SUBUNIT ALPHA"/>
    <property type="match status" value="1"/>
</dbReference>
<evidence type="ECO:0000256" key="2">
    <source>
        <dbReference type="ARBA" id="ARBA00018329"/>
    </source>
</evidence>
<dbReference type="EMBL" id="CP034858">
    <property type="protein sequence ID" value="QCI24788.1"/>
    <property type="molecule type" value="Genomic_DNA"/>
</dbReference>
<dbReference type="Pfam" id="PF00216">
    <property type="entry name" value="Bac_DNA_binding"/>
    <property type="match status" value="1"/>
</dbReference>